<dbReference type="AlphaFoldDB" id="A0A0M3IMX8"/>
<accession>A0A0M3IMX8</accession>
<name>A0A0M3IMX8_ASCLU</name>
<organism evidence="1 2">
    <name type="scientific">Ascaris lumbricoides</name>
    <name type="common">Giant roundworm</name>
    <dbReference type="NCBI Taxonomy" id="6252"/>
    <lineage>
        <taxon>Eukaryota</taxon>
        <taxon>Metazoa</taxon>
        <taxon>Ecdysozoa</taxon>
        <taxon>Nematoda</taxon>
        <taxon>Chromadorea</taxon>
        <taxon>Rhabditida</taxon>
        <taxon>Spirurina</taxon>
        <taxon>Ascaridomorpha</taxon>
        <taxon>Ascaridoidea</taxon>
        <taxon>Ascarididae</taxon>
        <taxon>Ascaris</taxon>
    </lineage>
</organism>
<evidence type="ECO:0000313" key="1">
    <source>
        <dbReference type="Proteomes" id="UP000036681"/>
    </source>
</evidence>
<sequence length="108" mass="12208">MITEEFNELLNDRTPNVKNDYAKLWRNIRMQMPVQGNIDNGVSTSILIPNIYISSLLPPPPSPSLPSLALLALSFLLNQLKPSNLLIALFYLQLFKRLSSTSNITCEY</sequence>
<protein>
    <submittedName>
        <fullName evidence="2">Uncharacterized protein</fullName>
    </submittedName>
</protein>
<dbReference type="Proteomes" id="UP000036681">
    <property type="component" value="Unplaced"/>
</dbReference>
<dbReference type="WBParaSite" id="ALUE_0002010601-mRNA-1">
    <property type="protein sequence ID" value="ALUE_0002010601-mRNA-1"/>
    <property type="gene ID" value="ALUE_0002010601"/>
</dbReference>
<evidence type="ECO:0000313" key="2">
    <source>
        <dbReference type="WBParaSite" id="ALUE_0002010601-mRNA-1"/>
    </source>
</evidence>
<proteinExistence type="predicted"/>
<reference evidence="2" key="1">
    <citation type="submission" date="2017-02" db="UniProtKB">
        <authorList>
            <consortium name="WormBaseParasite"/>
        </authorList>
    </citation>
    <scope>IDENTIFICATION</scope>
</reference>
<keyword evidence="1" id="KW-1185">Reference proteome</keyword>